<dbReference type="Proteomes" id="UP000008461">
    <property type="component" value="Chromosome"/>
</dbReference>
<dbReference type="InterPro" id="IPR050179">
    <property type="entry name" value="Trans_hexapeptide_repeat"/>
</dbReference>
<dbReference type="EMBL" id="CP002691">
    <property type="protein sequence ID" value="AEE50738.1"/>
    <property type="molecule type" value="Genomic_DNA"/>
</dbReference>
<dbReference type="AlphaFoldDB" id="F4L440"/>
<dbReference type="PROSITE" id="PS00101">
    <property type="entry name" value="HEXAPEP_TRANSFERASES"/>
    <property type="match status" value="1"/>
</dbReference>
<dbReference type="InterPro" id="IPR011004">
    <property type="entry name" value="Trimer_LpxA-like_sf"/>
</dbReference>
<dbReference type="SUPFAM" id="SSF51161">
    <property type="entry name" value="Trimeric LpxA-like enzymes"/>
    <property type="match status" value="1"/>
</dbReference>
<dbReference type="KEGG" id="hhy:Halhy_2873"/>
<dbReference type="PANTHER" id="PTHR43300">
    <property type="entry name" value="ACETYLTRANSFERASE"/>
    <property type="match status" value="1"/>
</dbReference>
<dbReference type="OrthoDB" id="9814490at2"/>
<gene>
    <name evidence="5" type="ordered locus">Halhy_2873</name>
</gene>
<dbReference type="Gene3D" id="2.160.10.10">
    <property type="entry name" value="Hexapeptide repeat proteins"/>
    <property type="match status" value="1"/>
</dbReference>
<comment type="similarity">
    <text evidence="1">Belongs to the transferase hexapeptide repeat family.</text>
</comment>
<evidence type="ECO:0000256" key="4">
    <source>
        <dbReference type="ARBA" id="ARBA00023315"/>
    </source>
</evidence>
<keyword evidence="4" id="KW-0012">Acyltransferase</keyword>
<evidence type="ECO:0000256" key="2">
    <source>
        <dbReference type="ARBA" id="ARBA00022679"/>
    </source>
</evidence>
<dbReference type="STRING" id="760192.Halhy_2873"/>
<dbReference type="GO" id="GO:0016746">
    <property type="term" value="F:acyltransferase activity"/>
    <property type="evidence" value="ECO:0007669"/>
    <property type="project" value="UniProtKB-KW"/>
</dbReference>
<dbReference type="RefSeq" id="WP_013765284.1">
    <property type="nucleotide sequence ID" value="NC_015510.1"/>
</dbReference>
<evidence type="ECO:0000256" key="1">
    <source>
        <dbReference type="ARBA" id="ARBA00007274"/>
    </source>
</evidence>
<evidence type="ECO:0000313" key="6">
    <source>
        <dbReference type="Proteomes" id="UP000008461"/>
    </source>
</evidence>
<keyword evidence="3" id="KW-0677">Repeat</keyword>
<sequence>MNLIKTKLLGFLRKTLAQILTKIHPDFYFLSQKPNWSLILPSLHNSEVEDHVKLYPPYSISDSQIGLGTYIAMNSHVSMTKIGKFCSIGPNFYCGWGIHPIHGISTAPMFYSMQRQNGLTLSTEDKIEERKPIVIGNDVFIGMNVTVLDGVKIGDGAVIGAGAVVSKDIPPYAVAVGSPIKIIKYRFEQDVIDKLLLIKWWDFPLERLTEVEKYFFNAREFVEKHSN</sequence>
<dbReference type="Pfam" id="PF00132">
    <property type="entry name" value="Hexapep"/>
    <property type="match status" value="1"/>
</dbReference>
<keyword evidence="6" id="KW-1185">Reference proteome</keyword>
<protein>
    <submittedName>
        <fullName evidence="5">Acetyltransferase (Isoleucine patch superfamily)</fullName>
    </submittedName>
</protein>
<dbReference type="CDD" id="cd03349">
    <property type="entry name" value="LbH_XAT"/>
    <property type="match status" value="1"/>
</dbReference>
<accession>F4L440</accession>
<proteinExistence type="inferred from homology"/>
<dbReference type="eggNOG" id="COG0110">
    <property type="taxonomic scope" value="Bacteria"/>
</dbReference>
<dbReference type="HOGENOM" id="CLU_051638_5_0_10"/>
<organism evidence="5 6">
    <name type="scientific">Haliscomenobacter hydrossis (strain ATCC 27775 / DSM 1100 / LMG 10767 / O)</name>
    <dbReference type="NCBI Taxonomy" id="760192"/>
    <lineage>
        <taxon>Bacteria</taxon>
        <taxon>Pseudomonadati</taxon>
        <taxon>Bacteroidota</taxon>
        <taxon>Saprospiria</taxon>
        <taxon>Saprospirales</taxon>
        <taxon>Haliscomenobacteraceae</taxon>
        <taxon>Haliscomenobacter</taxon>
    </lineage>
</organism>
<keyword evidence="2" id="KW-0808">Transferase</keyword>
<dbReference type="InterPro" id="IPR018357">
    <property type="entry name" value="Hexapep_transf_CS"/>
</dbReference>
<evidence type="ECO:0000313" key="5">
    <source>
        <dbReference type="EMBL" id="AEE50738.1"/>
    </source>
</evidence>
<dbReference type="PANTHER" id="PTHR43300:SF11">
    <property type="entry name" value="ACETYLTRANSFERASE RV3034C-RELATED"/>
    <property type="match status" value="1"/>
</dbReference>
<reference evidence="5 6" key="1">
    <citation type="journal article" date="2011" name="Stand. Genomic Sci.">
        <title>Complete genome sequence of Haliscomenobacter hydrossis type strain (O).</title>
        <authorList>
            <consortium name="US DOE Joint Genome Institute (JGI-PGF)"/>
            <person name="Daligault H."/>
            <person name="Lapidus A."/>
            <person name="Zeytun A."/>
            <person name="Nolan M."/>
            <person name="Lucas S."/>
            <person name="Del Rio T.G."/>
            <person name="Tice H."/>
            <person name="Cheng J.F."/>
            <person name="Tapia R."/>
            <person name="Han C."/>
            <person name="Goodwin L."/>
            <person name="Pitluck S."/>
            <person name="Liolios K."/>
            <person name="Pagani I."/>
            <person name="Ivanova N."/>
            <person name="Huntemann M."/>
            <person name="Mavromatis K."/>
            <person name="Mikhailova N."/>
            <person name="Pati A."/>
            <person name="Chen A."/>
            <person name="Palaniappan K."/>
            <person name="Land M."/>
            <person name="Hauser L."/>
            <person name="Brambilla E.M."/>
            <person name="Rohde M."/>
            <person name="Verbarg S."/>
            <person name="Goker M."/>
            <person name="Bristow J."/>
            <person name="Eisen J.A."/>
            <person name="Markowitz V."/>
            <person name="Hugenholtz P."/>
            <person name="Kyrpides N.C."/>
            <person name="Klenk H.P."/>
            <person name="Woyke T."/>
        </authorList>
    </citation>
    <scope>NUCLEOTIDE SEQUENCE [LARGE SCALE GENOMIC DNA]</scope>
    <source>
        <strain evidence="6">ATCC 27775 / DSM 1100 / LMG 10767 / O</strain>
    </source>
</reference>
<reference key="2">
    <citation type="submission" date="2011-04" db="EMBL/GenBank/DDBJ databases">
        <title>Complete sequence of chromosome of Haliscomenobacter hydrossis DSM 1100.</title>
        <authorList>
            <consortium name="US DOE Joint Genome Institute (JGI-PGF)"/>
            <person name="Lucas S."/>
            <person name="Han J."/>
            <person name="Lapidus A."/>
            <person name="Bruce D."/>
            <person name="Goodwin L."/>
            <person name="Pitluck S."/>
            <person name="Peters L."/>
            <person name="Kyrpides N."/>
            <person name="Mavromatis K."/>
            <person name="Ivanova N."/>
            <person name="Ovchinnikova G."/>
            <person name="Pagani I."/>
            <person name="Daligault H."/>
            <person name="Detter J.C."/>
            <person name="Han C."/>
            <person name="Land M."/>
            <person name="Hauser L."/>
            <person name="Markowitz V."/>
            <person name="Cheng J.-F."/>
            <person name="Hugenholtz P."/>
            <person name="Woyke T."/>
            <person name="Wu D."/>
            <person name="Verbarg S."/>
            <person name="Frueling A."/>
            <person name="Brambilla E."/>
            <person name="Klenk H.-P."/>
            <person name="Eisen J.A."/>
        </authorList>
    </citation>
    <scope>NUCLEOTIDE SEQUENCE</scope>
    <source>
        <strain>DSM 1100</strain>
    </source>
</reference>
<name>F4L440_HALH1</name>
<evidence type="ECO:0000256" key="3">
    <source>
        <dbReference type="ARBA" id="ARBA00022737"/>
    </source>
</evidence>
<dbReference type="InterPro" id="IPR001451">
    <property type="entry name" value="Hexapep"/>
</dbReference>